<sequence length="97" mass="11208">MKEQTTSGEQSRVRHKRKYSMTSYGFSIDYYWTDHGIHRGGGEAGRKVEECQEKSCNSSEPEEGHYHLCCSLVGSQREKLRKEKSVEVVITMFTAVW</sequence>
<dbReference type="AlphaFoldDB" id="A0A8X6IHE1"/>
<evidence type="ECO:0000313" key="1">
    <source>
        <dbReference type="EMBL" id="GFS46019.1"/>
    </source>
</evidence>
<name>A0A8X6IHE1_9ARAC</name>
<protein>
    <submittedName>
        <fullName evidence="1">Uncharacterized protein</fullName>
    </submittedName>
</protein>
<keyword evidence="2" id="KW-1185">Reference proteome</keyword>
<comment type="caution">
    <text evidence="1">The sequence shown here is derived from an EMBL/GenBank/DDBJ whole genome shotgun (WGS) entry which is preliminary data.</text>
</comment>
<accession>A0A8X6IHE1</accession>
<evidence type="ECO:0000313" key="2">
    <source>
        <dbReference type="Proteomes" id="UP000886998"/>
    </source>
</evidence>
<reference evidence="1" key="1">
    <citation type="submission" date="2020-08" db="EMBL/GenBank/DDBJ databases">
        <title>Multicomponent nature underlies the extraordinary mechanical properties of spider dragline silk.</title>
        <authorList>
            <person name="Kono N."/>
            <person name="Nakamura H."/>
            <person name="Mori M."/>
            <person name="Yoshida Y."/>
            <person name="Ohtoshi R."/>
            <person name="Malay A.D."/>
            <person name="Moran D.A.P."/>
            <person name="Tomita M."/>
            <person name="Numata K."/>
            <person name="Arakawa K."/>
        </authorList>
    </citation>
    <scope>NUCLEOTIDE SEQUENCE</scope>
</reference>
<gene>
    <name evidence="1" type="ORF">TNIN_343431</name>
</gene>
<dbReference type="EMBL" id="BMAV01025934">
    <property type="protein sequence ID" value="GFS46019.1"/>
    <property type="molecule type" value="Genomic_DNA"/>
</dbReference>
<organism evidence="1 2">
    <name type="scientific">Trichonephila inaurata madagascariensis</name>
    <dbReference type="NCBI Taxonomy" id="2747483"/>
    <lineage>
        <taxon>Eukaryota</taxon>
        <taxon>Metazoa</taxon>
        <taxon>Ecdysozoa</taxon>
        <taxon>Arthropoda</taxon>
        <taxon>Chelicerata</taxon>
        <taxon>Arachnida</taxon>
        <taxon>Araneae</taxon>
        <taxon>Araneomorphae</taxon>
        <taxon>Entelegynae</taxon>
        <taxon>Araneoidea</taxon>
        <taxon>Nephilidae</taxon>
        <taxon>Trichonephila</taxon>
        <taxon>Trichonephila inaurata</taxon>
    </lineage>
</organism>
<proteinExistence type="predicted"/>
<dbReference type="Proteomes" id="UP000886998">
    <property type="component" value="Unassembled WGS sequence"/>
</dbReference>